<dbReference type="EMBL" id="LR862140">
    <property type="protein sequence ID" value="CAD1820382.1"/>
    <property type="molecule type" value="Genomic_DNA"/>
</dbReference>
<feature type="compositionally biased region" description="Low complexity" evidence="1">
    <location>
        <begin position="93"/>
        <end position="105"/>
    </location>
</feature>
<proteinExistence type="predicted"/>
<name>A0A6V7NP39_ANACO</name>
<reference evidence="2" key="1">
    <citation type="submission" date="2020-07" db="EMBL/GenBank/DDBJ databases">
        <authorList>
            <person name="Lin J."/>
        </authorList>
    </citation>
    <scope>NUCLEOTIDE SEQUENCE</scope>
</reference>
<feature type="compositionally biased region" description="Acidic residues" evidence="1">
    <location>
        <begin position="106"/>
        <end position="115"/>
    </location>
</feature>
<protein>
    <recommendedName>
        <fullName evidence="3">Retrotransposon gag domain-containing protein</fullName>
    </recommendedName>
</protein>
<organism evidence="2">
    <name type="scientific">Ananas comosus var. bracteatus</name>
    <name type="common">red pineapple</name>
    <dbReference type="NCBI Taxonomy" id="296719"/>
    <lineage>
        <taxon>Eukaryota</taxon>
        <taxon>Viridiplantae</taxon>
        <taxon>Streptophyta</taxon>
        <taxon>Embryophyta</taxon>
        <taxon>Tracheophyta</taxon>
        <taxon>Spermatophyta</taxon>
        <taxon>Magnoliopsida</taxon>
        <taxon>Liliopsida</taxon>
        <taxon>Poales</taxon>
        <taxon>Bromeliaceae</taxon>
        <taxon>Bromelioideae</taxon>
        <taxon>Ananas</taxon>
    </lineage>
</organism>
<gene>
    <name evidence="2" type="ORF">CB5_LOCUS3593</name>
</gene>
<evidence type="ECO:0000256" key="1">
    <source>
        <dbReference type="SAM" id="MobiDB-lite"/>
    </source>
</evidence>
<evidence type="ECO:0008006" key="3">
    <source>
        <dbReference type="Google" id="ProtNLM"/>
    </source>
</evidence>
<sequence length="130" mass="15446">MSGETVEEYLNRFKIAKIRCFMRMPESEFTKMILNGLYFKIKDYFEDKYFSNLFDLGVRIAQYEQFRKESENNRLQWSRYKKQSKGKEKSLIEEQSVQEEPSQSSESEESADEAEVYAAGKEPFSSMRNP</sequence>
<evidence type="ECO:0000313" key="2">
    <source>
        <dbReference type="EMBL" id="CAD1820382.1"/>
    </source>
</evidence>
<accession>A0A6V7NP39</accession>
<dbReference type="AlphaFoldDB" id="A0A6V7NP39"/>
<feature type="region of interest" description="Disordered" evidence="1">
    <location>
        <begin position="80"/>
        <end position="130"/>
    </location>
</feature>